<sequence>MKHSARASGTPVMSLTPRLRSESLVSLQLSPSPTSCSTPEDMQNSSGSDSGSGSSSHTVMPVIRPRPRKKILTTRGAKPVKRNRVSQRHKVPRSGYPKKLRSKLTGLATPLHIDTRRRPQGVSSLSRVPSRSLRGKTKRQQCITNVNTVGNKPANYKPIFRREFGGDVGYGSAGPNLSTPDIPASTSSLESHIAVTAPSYRQSQPGGSEGSLRIFDGHFFSPVGFPVQGEPSSTPSNHEASREGSTPTGDDNLDAQEWSGIHLAGSSPESLYEDTESLVERDEDMADFTDDDGSAGEGDSEMDSEGRDAKGEDSNCEEDSDMEGKDNSSEEDGDTEGEDEDSDTEGKDNVNEEDSDAAGKDSSNEEDSGMEGGDHQEKSDGEDITMGGSSDPGDNDSSGDTNPENGNTEASGTEDSSEMFDLFEDNSAAGDDETETARRSSSVPREKFSRNLKTLLSSLVRDINHIQKQPQDSPCTKGDARMFLDHMLSGARLGYDTMSSPLREVRTGPGRRKARSLLPKHQTQESLKMKTEVRKFAMGLMGRKSRQSPFSLPSKKEFQRFEKRNIGGPTRKDFRVQLVGSLACRWNGRAADVFARTYVKKKGRDRCPFEHEDLAACFKVHLRTLKNQYERIKAGSNKTRADAAERHSTSARRTRRQGIAQRRGQVLAAYEELRDIACHLDKLGAEGMSGDESDHSGGHRRYVVRKLNWRSDEVTRVLRILDALVLVSHWTSDGRPRPGKFPHVRIDSNRVENREPVRNLPRNFYQPEWLDTLDKYERQELKIRKPVELKLPPGIEQLAHRYRNASDPRKPPLPKGGNSAPKSGGSRTQHRKRKEASALCAMDTDEDL</sequence>
<name>A0AAD4Q9M3_9AGAM</name>
<feature type="region of interest" description="Disordered" evidence="1">
    <location>
        <begin position="118"/>
        <end position="139"/>
    </location>
</feature>
<feature type="compositionally biased region" description="Low complexity" evidence="1">
    <location>
        <begin position="45"/>
        <end position="56"/>
    </location>
</feature>
<evidence type="ECO:0000313" key="3">
    <source>
        <dbReference type="EMBL" id="KAH8982853.1"/>
    </source>
</evidence>
<protein>
    <submittedName>
        <fullName evidence="3">Uncharacterized protein</fullName>
    </submittedName>
</protein>
<accession>A0AAD4Q9M3</accession>
<evidence type="ECO:0000313" key="2">
    <source>
        <dbReference type="EMBL" id="KAH8977394.1"/>
    </source>
</evidence>
<evidence type="ECO:0000256" key="1">
    <source>
        <dbReference type="SAM" id="MobiDB-lite"/>
    </source>
</evidence>
<feature type="compositionally biased region" description="Acidic residues" evidence="1">
    <location>
        <begin position="415"/>
        <end position="434"/>
    </location>
</feature>
<feature type="compositionally biased region" description="Basic and acidic residues" evidence="1">
    <location>
        <begin position="635"/>
        <end position="648"/>
    </location>
</feature>
<dbReference type="Proteomes" id="UP001201163">
    <property type="component" value="Unassembled WGS sequence"/>
</dbReference>
<feature type="compositionally biased region" description="Basic residues" evidence="1">
    <location>
        <begin position="65"/>
        <end position="97"/>
    </location>
</feature>
<organism evidence="3 4">
    <name type="scientific">Lactarius akahatsu</name>
    <dbReference type="NCBI Taxonomy" id="416441"/>
    <lineage>
        <taxon>Eukaryota</taxon>
        <taxon>Fungi</taxon>
        <taxon>Dikarya</taxon>
        <taxon>Basidiomycota</taxon>
        <taxon>Agaricomycotina</taxon>
        <taxon>Agaricomycetes</taxon>
        <taxon>Russulales</taxon>
        <taxon>Russulaceae</taxon>
        <taxon>Lactarius</taxon>
    </lineage>
</organism>
<gene>
    <name evidence="3" type="ORF">EDB92DRAFT_1893247</name>
    <name evidence="2" type="ORF">EDB92DRAFT_1917471</name>
</gene>
<feature type="region of interest" description="Disordered" evidence="1">
    <location>
        <begin position="799"/>
        <end position="848"/>
    </location>
</feature>
<feature type="compositionally biased region" description="Polar residues" evidence="1">
    <location>
        <begin position="230"/>
        <end position="249"/>
    </location>
</feature>
<feature type="compositionally biased region" description="Acidic residues" evidence="1">
    <location>
        <begin position="329"/>
        <end position="343"/>
    </location>
</feature>
<reference evidence="3" key="1">
    <citation type="submission" date="2022-01" db="EMBL/GenBank/DDBJ databases">
        <title>Comparative genomics reveals a dynamic genome evolution in the ectomycorrhizal milk-cap (Lactarius) mushrooms.</title>
        <authorList>
            <consortium name="DOE Joint Genome Institute"/>
            <person name="Lebreton A."/>
            <person name="Tang N."/>
            <person name="Kuo A."/>
            <person name="LaButti K."/>
            <person name="Drula E."/>
            <person name="Barry K."/>
            <person name="Clum A."/>
            <person name="Lipzen A."/>
            <person name="Mousain D."/>
            <person name="Ng V."/>
            <person name="Wang R."/>
            <person name="Wang X."/>
            <person name="Dai Y."/>
            <person name="Henrissat B."/>
            <person name="Grigoriev I.V."/>
            <person name="Guerin-Laguette A."/>
            <person name="Yu F."/>
            <person name="Martin F.M."/>
        </authorList>
    </citation>
    <scope>NUCLEOTIDE SEQUENCE</scope>
    <source>
        <strain evidence="3">QP</strain>
    </source>
</reference>
<feature type="region of interest" description="Disordered" evidence="1">
    <location>
        <begin position="222"/>
        <end position="447"/>
    </location>
</feature>
<feature type="compositionally biased region" description="Basic and acidic residues" evidence="1">
    <location>
        <begin position="304"/>
        <end position="313"/>
    </location>
</feature>
<feature type="region of interest" description="Disordered" evidence="1">
    <location>
        <begin position="504"/>
        <end position="523"/>
    </location>
</feature>
<feature type="compositionally biased region" description="Low complexity" evidence="1">
    <location>
        <begin position="122"/>
        <end position="132"/>
    </location>
</feature>
<dbReference type="AlphaFoldDB" id="A0AAD4Q9M3"/>
<feature type="compositionally biased region" description="Polar residues" evidence="1">
    <location>
        <begin position="401"/>
        <end position="414"/>
    </location>
</feature>
<feature type="compositionally biased region" description="Low complexity" evidence="1">
    <location>
        <begin position="387"/>
        <end position="400"/>
    </location>
</feature>
<dbReference type="EMBL" id="JAKELL010000096">
    <property type="protein sequence ID" value="KAH8982853.1"/>
    <property type="molecule type" value="Genomic_DNA"/>
</dbReference>
<proteinExistence type="predicted"/>
<feature type="compositionally biased region" description="Basic and acidic residues" evidence="1">
    <location>
        <begin position="372"/>
        <end position="381"/>
    </location>
</feature>
<feature type="region of interest" description="Disordered" evidence="1">
    <location>
        <begin position="1"/>
        <end position="97"/>
    </location>
</feature>
<evidence type="ECO:0000313" key="4">
    <source>
        <dbReference type="Proteomes" id="UP001201163"/>
    </source>
</evidence>
<keyword evidence="4" id="KW-1185">Reference proteome</keyword>
<feature type="compositionally biased region" description="Polar residues" evidence="1">
    <location>
        <begin position="23"/>
        <end position="44"/>
    </location>
</feature>
<feature type="compositionally biased region" description="Acidic residues" evidence="1">
    <location>
        <begin position="271"/>
        <end position="303"/>
    </location>
</feature>
<dbReference type="EMBL" id="JAKELL010000317">
    <property type="protein sequence ID" value="KAH8977394.1"/>
    <property type="molecule type" value="Genomic_DNA"/>
</dbReference>
<feature type="region of interest" description="Disordered" evidence="1">
    <location>
        <begin position="635"/>
        <end position="658"/>
    </location>
</feature>
<comment type="caution">
    <text evidence="3">The sequence shown here is derived from an EMBL/GenBank/DDBJ whole genome shotgun (WGS) entry which is preliminary data.</text>
</comment>